<proteinExistence type="predicted"/>
<feature type="region of interest" description="Disordered" evidence="1">
    <location>
        <begin position="63"/>
        <end position="85"/>
    </location>
</feature>
<organism evidence="2 3">
    <name type="scientific">Vitis vinifera</name>
    <name type="common">Grape</name>
    <dbReference type="NCBI Taxonomy" id="29760"/>
    <lineage>
        <taxon>Eukaryota</taxon>
        <taxon>Viridiplantae</taxon>
        <taxon>Streptophyta</taxon>
        <taxon>Embryophyta</taxon>
        <taxon>Tracheophyta</taxon>
        <taxon>Spermatophyta</taxon>
        <taxon>Magnoliopsida</taxon>
        <taxon>eudicotyledons</taxon>
        <taxon>Gunneridae</taxon>
        <taxon>Pentapetalae</taxon>
        <taxon>rosids</taxon>
        <taxon>Vitales</taxon>
        <taxon>Vitaceae</taxon>
        <taxon>Viteae</taxon>
        <taxon>Vitis</taxon>
    </lineage>
</organism>
<dbReference type="AlphaFoldDB" id="A0A438BTY0"/>
<feature type="compositionally biased region" description="Low complexity" evidence="1">
    <location>
        <begin position="70"/>
        <end position="85"/>
    </location>
</feature>
<reference evidence="2 3" key="1">
    <citation type="journal article" date="2018" name="PLoS Genet.">
        <title>Population sequencing reveals clonal diversity and ancestral inbreeding in the grapevine cultivar Chardonnay.</title>
        <authorList>
            <person name="Roach M.J."/>
            <person name="Johnson D.L."/>
            <person name="Bohlmann J."/>
            <person name="van Vuuren H.J."/>
            <person name="Jones S.J."/>
            <person name="Pretorius I.S."/>
            <person name="Schmidt S.A."/>
            <person name="Borneman A.R."/>
        </authorList>
    </citation>
    <scope>NUCLEOTIDE SEQUENCE [LARGE SCALE GENOMIC DNA]</scope>
    <source>
        <strain evidence="3">cv. Chardonnay</strain>
        <tissue evidence="2">Leaf</tissue>
    </source>
</reference>
<comment type="caution">
    <text evidence="2">The sequence shown here is derived from an EMBL/GenBank/DDBJ whole genome shotgun (WGS) entry which is preliminary data.</text>
</comment>
<feature type="region of interest" description="Disordered" evidence="1">
    <location>
        <begin position="1"/>
        <end position="32"/>
    </location>
</feature>
<protein>
    <submittedName>
        <fullName evidence="2">Uncharacterized protein</fullName>
    </submittedName>
</protein>
<accession>A0A438BTY0</accession>
<evidence type="ECO:0000313" key="2">
    <source>
        <dbReference type="EMBL" id="RVW14426.1"/>
    </source>
</evidence>
<gene>
    <name evidence="2" type="ORF">CK203_090804</name>
</gene>
<dbReference type="EMBL" id="QGNW01002619">
    <property type="protein sequence ID" value="RVW14426.1"/>
    <property type="molecule type" value="Genomic_DNA"/>
</dbReference>
<dbReference type="Proteomes" id="UP000288805">
    <property type="component" value="Unassembled WGS sequence"/>
</dbReference>
<evidence type="ECO:0000256" key="1">
    <source>
        <dbReference type="SAM" id="MobiDB-lite"/>
    </source>
</evidence>
<name>A0A438BTY0_VITVI</name>
<evidence type="ECO:0000313" key="3">
    <source>
        <dbReference type="Proteomes" id="UP000288805"/>
    </source>
</evidence>
<sequence>MKAPFPTPQHFKPIKPQQWRQQKHLHHIPSKSTAFRNLNTLTQSASSQPSLAWTASPSLPSSILTPAHPPSKSTPSPSQPLHPSTSNPPLPLLPCLFSLPLPLRPQTPPSRLHLLRLPPHPPPRFRYFRPIGVFSAREGVTCWSYFLCRFAGEWSGVRECWGGWEGEFVGVSNGVCYGGFGFGLQWWDLRKPGGPVSQFKGNWAPDNLGGASAFCEVIYKLEVSEENHCTNKKPLLLLLTISQLEASLGMQKRNKDEILPYLIALRLGKIPFGALFKDLEEQGCFDY</sequence>